<dbReference type="Proteomes" id="UP000521748">
    <property type="component" value="Unassembled WGS sequence"/>
</dbReference>
<dbReference type="Pfam" id="PF00512">
    <property type="entry name" value="HisKA"/>
    <property type="match status" value="1"/>
</dbReference>
<name>A0A7Y9LVC7_9MICC</name>
<dbReference type="PANTHER" id="PTHR45453">
    <property type="entry name" value="PHOSPHATE REGULON SENSOR PROTEIN PHOR"/>
    <property type="match status" value="1"/>
</dbReference>
<dbReference type="InterPro" id="IPR050351">
    <property type="entry name" value="BphY/WalK/GraS-like"/>
</dbReference>
<dbReference type="InterPro" id="IPR003661">
    <property type="entry name" value="HisK_dim/P_dom"/>
</dbReference>
<evidence type="ECO:0000256" key="13">
    <source>
        <dbReference type="SAM" id="MobiDB-lite"/>
    </source>
</evidence>
<feature type="region of interest" description="Disordered" evidence="13">
    <location>
        <begin position="373"/>
        <end position="394"/>
    </location>
</feature>
<evidence type="ECO:0000313" key="16">
    <source>
        <dbReference type="Proteomes" id="UP000521748"/>
    </source>
</evidence>
<keyword evidence="7" id="KW-0547">Nucleotide-binding</keyword>
<evidence type="ECO:0000256" key="12">
    <source>
        <dbReference type="ARBA" id="ARBA00039401"/>
    </source>
</evidence>
<dbReference type="GO" id="GO:0004721">
    <property type="term" value="F:phosphoprotein phosphatase activity"/>
    <property type="evidence" value="ECO:0007669"/>
    <property type="project" value="TreeGrafter"/>
</dbReference>
<keyword evidence="11" id="KW-0472">Membrane</keyword>
<feature type="compositionally biased region" description="Polar residues" evidence="13">
    <location>
        <begin position="379"/>
        <end position="394"/>
    </location>
</feature>
<keyword evidence="4" id="KW-1003">Cell membrane</keyword>
<dbReference type="InterPro" id="IPR036097">
    <property type="entry name" value="HisK_dim/P_sf"/>
</dbReference>
<gene>
    <name evidence="15" type="ORF">FHU41_002519</name>
</gene>
<dbReference type="InterPro" id="IPR036890">
    <property type="entry name" value="HATPase_C_sf"/>
</dbReference>
<keyword evidence="10" id="KW-0902">Two-component regulatory system</keyword>
<dbReference type="EMBL" id="JACBYQ010000002">
    <property type="protein sequence ID" value="NYE96269.1"/>
    <property type="molecule type" value="Genomic_DNA"/>
</dbReference>
<evidence type="ECO:0000256" key="5">
    <source>
        <dbReference type="ARBA" id="ARBA00022553"/>
    </source>
</evidence>
<dbReference type="InterPro" id="IPR005467">
    <property type="entry name" value="His_kinase_dom"/>
</dbReference>
<keyword evidence="9" id="KW-0067">ATP-binding</keyword>
<dbReference type="SMART" id="SM00388">
    <property type="entry name" value="HisKA"/>
    <property type="match status" value="1"/>
</dbReference>
<evidence type="ECO:0000256" key="1">
    <source>
        <dbReference type="ARBA" id="ARBA00000085"/>
    </source>
</evidence>
<evidence type="ECO:0000256" key="9">
    <source>
        <dbReference type="ARBA" id="ARBA00022840"/>
    </source>
</evidence>
<dbReference type="Pfam" id="PF02518">
    <property type="entry name" value="HATPase_c"/>
    <property type="match status" value="1"/>
</dbReference>
<evidence type="ECO:0000313" key="15">
    <source>
        <dbReference type="EMBL" id="NYE96269.1"/>
    </source>
</evidence>
<dbReference type="Gene3D" id="3.30.565.10">
    <property type="entry name" value="Histidine kinase-like ATPase, C-terminal domain"/>
    <property type="match status" value="1"/>
</dbReference>
<evidence type="ECO:0000256" key="3">
    <source>
        <dbReference type="ARBA" id="ARBA00012438"/>
    </source>
</evidence>
<dbReference type="GO" id="GO:0005524">
    <property type="term" value="F:ATP binding"/>
    <property type="evidence" value="ECO:0007669"/>
    <property type="project" value="UniProtKB-KW"/>
</dbReference>
<dbReference type="InterPro" id="IPR003594">
    <property type="entry name" value="HATPase_dom"/>
</dbReference>
<dbReference type="CDD" id="cd00082">
    <property type="entry name" value="HisKA"/>
    <property type="match status" value="1"/>
</dbReference>
<dbReference type="GO" id="GO:0016036">
    <property type="term" value="P:cellular response to phosphate starvation"/>
    <property type="evidence" value="ECO:0007669"/>
    <property type="project" value="TreeGrafter"/>
</dbReference>
<comment type="subcellular location">
    <subcellularLocation>
        <location evidence="2">Cell membrane</location>
    </subcellularLocation>
</comment>
<dbReference type="InterPro" id="IPR004358">
    <property type="entry name" value="Sig_transdc_His_kin-like_C"/>
</dbReference>
<protein>
    <recommendedName>
        <fullName evidence="12">Sensor-like histidine kinase SenX3</fullName>
        <ecNumber evidence="3">2.7.13.3</ecNumber>
    </recommendedName>
</protein>
<keyword evidence="8 15" id="KW-0418">Kinase</keyword>
<dbReference type="AlphaFoldDB" id="A0A7Y9LVC7"/>
<dbReference type="GO" id="GO:0000155">
    <property type="term" value="F:phosphorelay sensor kinase activity"/>
    <property type="evidence" value="ECO:0007669"/>
    <property type="project" value="InterPro"/>
</dbReference>
<organism evidence="15 16">
    <name type="scientific">Psychromicrobium silvestre</name>
    <dbReference type="NCBI Taxonomy" id="1645614"/>
    <lineage>
        <taxon>Bacteria</taxon>
        <taxon>Bacillati</taxon>
        <taxon>Actinomycetota</taxon>
        <taxon>Actinomycetes</taxon>
        <taxon>Micrococcales</taxon>
        <taxon>Micrococcaceae</taxon>
        <taxon>Psychromicrobium</taxon>
    </lineage>
</organism>
<evidence type="ECO:0000256" key="11">
    <source>
        <dbReference type="ARBA" id="ARBA00023136"/>
    </source>
</evidence>
<evidence type="ECO:0000256" key="2">
    <source>
        <dbReference type="ARBA" id="ARBA00004236"/>
    </source>
</evidence>
<dbReference type="PANTHER" id="PTHR45453:SF1">
    <property type="entry name" value="PHOSPHATE REGULON SENSOR PROTEIN PHOR"/>
    <property type="match status" value="1"/>
</dbReference>
<evidence type="ECO:0000256" key="6">
    <source>
        <dbReference type="ARBA" id="ARBA00022679"/>
    </source>
</evidence>
<keyword evidence="6 15" id="KW-0808">Transferase</keyword>
<reference evidence="15 16" key="1">
    <citation type="submission" date="2020-07" db="EMBL/GenBank/DDBJ databases">
        <title>Sequencing the genomes of 1000 actinobacteria strains.</title>
        <authorList>
            <person name="Klenk H.-P."/>
        </authorList>
    </citation>
    <scope>NUCLEOTIDE SEQUENCE [LARGE SCALE GENOMIC DNA]</scope>
    <source>
        <strain evidence="15 16">DSM 102047</strain>
    </source>
</reference>
<feature type="domain" description="Histidine kinase" evidence="14">
    <location>
        <begin position="157"/>
        <end position="373"/>
    </location>
</feature>
<accession>A0A7Y9LVC7</accession>
<dbReference type="RefSeq" id="WP_179389947.1">
    <property type="nucleotide sequence ID" value="NZ_JACBYQ010000002.1"/>
</dbReference>
<evidence type="ECO:0000259" key="14">
    <source>
        <dbReference type="PROSITE" id="PS50109"/>
    </source>
</evidence>
<evidence type="ECO:0000256" key="8">
    <source>
        <dbReference type="ARBA" id="ARBA00022777"/>
    </source>
</evidence>
<proteinExistence type="predicted"/>
<dbReference type="Gene3D" id="1.10.287.130">
    <property type="match status" value="1"/>
</dbReference>
<dbReference type="EC" id="2.7.13.3" evidence="3"/>
<sequence length="394" mass="41896">MDPLLIGVVSGLIGLAVGAFGVLAVTLSDRQRKVLDADDEPSLPPGSAEVLAVVGRAFVVVDAIDGVVRASPGAYAFGLVRGHTMVHQELLEMIARVRRDGVIEEHELELPRGPLGQGTIIIQVRIAPVGEEYILILADDRTEITRTEAIRNDFVANVSHELKTPVGAISLLAEALEASPDDEEAVRRFAQRMHKESARLAALVQDIIELSRLQGANIVQQGKAVDLGAVIAEAVDRSKLQAESKNIELVLGGSVSEPVYGDADLLVTAFRNLIDNAVRYSPSNTKVGIGLRSGGGLATVSISDQGDGISAEEQERIFERFYRVDAARSRQTGGTGLGLSIVKHVISNHGGEVTVWSQPGSGSTFTVRLPEMEKGQSDPAGNTENHTENQGVSA</sequence>
<dbReference type="CDD" id="cd00075">
    <property type="entry name" value="HATPase"/>
    <property type="match status" value="1"/>
</dbReference>
<keyword evidence="5" id="KW-0597">Phosphoprotein</keyword>
<evidence type="ECO:0000256" key="4">
    <source>
        <dbReference type="ARBA" id="ARBA00022475"/>
    </source>
</evidence>
<dbReference type="PRINTS" id="PR00344">
    <property type="entry name" value="BCTRLSENSOR"/>
</dbReference>
<dbReference type="FunFam" id="1.10.287.130:FF:000008">
    <property type="entry name" value="Two-component sensor histidine kinase"/>
    <property type="match status" value="1"/>
</dbReference>
<dbReference type="SUPFAM" id="SSF47384">
    <property type="entry name" value="Homodimeric domain of signal transducing histidine kinase"/>
    <property type="match status" value="1"/>
</dbReference>
<dbReference type="FunFam" id="3.30.565.10:FF:000006">
    <property type="entry name" value="Sensor histidine kinase WalK"/>
    <property type="match status" value="1"/>
</dbReference>
<evidence type="ECO:0000256" key="10">
    <source>
        <dbReference type="ARBA" id="ARBA00023012"/>
    </source>
</evidence>
<dbReference type="GO" id="GO:0005886">
    <property type="term" value="C:plasma membrane"/>
    <property type="evidence" value="ECO:0007669"/>
    <property type="project" value="UniProtKB-SubCell"/>
</dbReference>
<keyword evidence="16" id="KW-1185">Reference proteome</keyword>
<comment type="caution">
    <text evidence="15">The sequence shown here is derived from an EMBL/GenBank/DDBJ whole genome shotgun (WGS) entry which is preliminary data.</text>
</comment>
<comment type="catalytic activity">
    <reaction evidence="1">
        <text>ATP + protein L-histidine = ADP + protein N-phospho-L-histidine.</text>
        <dbReference type="EC" id="2.7.13.3"/>
    </reaction>
</comment>
<evidence type="ECO:0000256" key="7">
    <source>
        <dbReference type="ARBA" id="ARBA00022741"/>
    </source>
</evidence>
<dbReference type="SUPFAM" id="SSF55874">
    <property type="entry name" value="ATPase domain of HSP90 chaperone/DNA topoisomerase II/histidine kinase"/>
    <property type="match status" value="1"/>
</dbReference>
<dbReference type="SMART" id="SM00387">
    <property type="entry name" value="HATPase_c"/>
    <property type="match status" value="1"/>
</dbReference>
<dbReference type="PROSITE" id="PS50109">
    <property type="entry name" value="HIS_KIN"/>
    <property type="match status" value="1"/>
</dbReference>